<dbReference type="EMBL" id="AP012547">
    <property type="protein sequence ID" value="BAO30691.1"/>
    <property type="molecule type" value="Genomic_DNA"/>
</dbReference>
<dbReference type="Gene3D" id="3.40.190.10">
    <property type="entry name" value="Periplasmic binding protein-like II"/>
    <property type="match status" value="2"/>
</dbReference>
<organism evidence="2 3">
    <name type="scientific">Sulfuritalea hydrogenivorans sk43H</name>
    <dbReference type="NCBI Taxonomy" id="1223802"/>
    <lineage>
        <taxon>Bacteria</taxon>
        <taxon>Pseudomonadati</taxon>
        <taxon>Pseudomonadota</taxon>
        <taxon>Betaproteobacteria</taxon>
        <taxon>Nitrosomonadales</taxon>
        <taxon>Sterolibacteriaceae</taxon>
        <taxon>Sulfuritalea</taxon>
    </lineage>
</organism>
<dbReference type="KEGG" id="shd:SUTH_02912"/>
<keyword evidence="1" id="KW-1133">Transmembrane helix</keyword>
<sequence>MPEKLKLLSWRDIVFVALPSLLLVIGAFWLAAQFIKPAPPDRLVVSTGGEGGAYQRFAARYKDVLARYGIALVEKPSAGSTENLERLRNPEFEVDAAFIQGGTARPGEEDELVSLGDIYYEPLWIFYREAALRGSDKLLDLKGKRVAVGGAGSGTHYLAMELLAANGIDAKNTKLVEAGGLGLVERLQRNELDAVFVVGPTQSSLVWALLYTPGVRLMSLTHADAYTRRFPYLARLVLPRGAIDLTLDIPPHDTQLVSPMATLLVREGMHPALIDLLMQAASEVHGAPGVFQKPGEFPRAGHTEFPLSKEAERYYKSGKPFLQRYLPFWAATLIDRMVVMLVPLLAVLVPLFKFAPQIYGWRVRSRIYRRYGELKFLENELNENPDRHSRAEWLAKLDGIETDASRIRTPLTFSDMLYTLRGHIDLVREMIIRRTASADS</sequence>
<dbReference type="OrthoDB" id="237270at2"/>
<evidence type="ECO:0000313" key="2">
    <source>
        <dbReference type="EMBL" id="BAO30691.1"/>
    </source>
</evidence>
<dbReference type="RefSeq" id="WP_041100250.1">
    <property type="nucleotide sequence ID" value="NZ_AP012547.1"/>
</dbReference>
<dbReference type="SUPFAM" id="SSF53850">
    <property type="entry name" value="Periplasmic binding protein-like II"/>
    <property type="match status" value="1"/>
</dbReference>
<evidence type="ECO:0000313" key="3">
    <source>
        <dbReference type="Proteomes" id="UP000031637"/>
    </source>
</evidence>
<accession>W0SJ34</accession>
<keyword evidence="1" id="KW-0812">Transmembrane</keyword>
<dbReference type="InterPro" id="IPR011852">
    <property type="entry name" value="TRAP_TAXI"/>
</dbReference>
<dbReference type="Proteomes" id="UP000031637">
    <property type="component" value="Chromosome"/>
</dbReference>
<evidence type="ECO:0000256" key="1">
    <source>
        <dbReference type="SAM" id="Phobius"/>
    </source>
</evidence>
<name>W0SJ34_9PROT</name>
<reference evidence="2 3" key="1">
    <citation type="journal article" date="2014" name="Syst. Appl. Microbiol.">
        <title>Complete genomes of freshwater sulfur oxidizers Sulfuricella denitrificans skB26 and Sulfuritalea hydrogenivorans sk43H: genetic insights into the sulfur oxidation pathway of betaproteobacteria.</title>
        <authorList>
            <person name="Watanabe T."/>
            <person name="Kojima H."/>
            <person name="Fukui M."/>
        </authorList>
    </citation>
    <scope>NUCLEOTIDE SEQUENCE [LARGE SCALE GENOMIC DNA]</scope>
    <source>
        <strain evidence="2">DSM22779</strain>
    </source>
</reference>
<keyword evidence="2" id="KW-0675">Receptor</keyword>
<keyword evidence="3" id="KW-1185">Reference proteome</keyword>
<protein>
    <submittedName>
        <fullName evidence="2">TRAP transporter solute receptor TAXI family protein</fullName>
    </submittedName>
</protein>
<feature type="transmembrane region" description="Helical" evidence="1">
    <location>
        <begin position="12"/>
        <end position="32"/>
    </location>
</feature>
<dbReference type="STRING" id="1223802.SUTH_02912"/>
<gene>
    <name evidence="2" type="ORF">SUTH_02912</name>
</gene>
<dbReference type="HOGENOM" id="CLU_030939_0_0_4"/>
<proteinExistence type="predicted"/>
<dbReference type="PANTHER" id="PTHR42941">
    <property type="entry name" value="SLL1037 PROTEIN"/>
    <property type="match status" value="1"/>
</dbReference>
<dbReference type="PANTHER" id="PTHR42941:SF1">
    <property type="entry name" value="SLL1037 PROTEIN"/>
    <property type="match status" value="1"/>
</dbReference>
<keyword evidence="1" id="KW-0472">Membrane</keyword>
<dbReference type="Pfam" id="PF16868">
    <property type="entry name" value="NMT1_3"/>
    <property type="match status" value="1"/>
</dbReference>
<dbReference type="AlphaFoldDB" id="W0SJ34"/>
<feature type="transmembrane region" description="Helical" evidence="1">
    <location>
        <begin position="326"/>
        <end position="352"/>
    </location>
</feature>